<accession>A0A512CWV5</accession>
<dbReference type="EMBL" id="BJYX01000002">
    <property type="protein sequence ID" value="GEO28677.1"/>
    <property type="molecule type" value="Genomic_DNA"/>
</dbReference>
<reference evidence="3 4" key="1">
    <citation type="submission" date="2019-07" db="EMBL/GenBank/DDBJ databases">
        <title>Whole genome shotgun sequence of Terrabacter aerolatus NBRC 106305.</title>
        <authorList>
            <person name="Hosoyama A."/>
            <person name="Uohara A."/>
            <person name="Ohji S."/>
            <person name="Ichikawa N."/>
        </authorList>
    </citation>
    <scope>NUCLEOTIDE SEQUENCE [LARGE SCALE GENOMIC DNA]</scope>
    <source>
        <strain evidence="3 4">NBRC 106305</strain>
    </source>
</reference>
<dbReference type="InterPro" id="IPR036779">
    <property type="entry name" value="LysM_dom_sf"/>
</dbReference>
<evidence type="ECO:0000256" key="1">
    <source>
        <dbReference type="SAM" id="MobiDB-lite"/>
    </source>
</evidence>
<feature type="transmembrane region" description="Helical" evidence="2">
    <location>
        <begin position="22"/>
        <end position="52"/>
    </location>
</feature>
<evidence type="ECO:0008006" key="5">
    <source>
        <dbReference type="Google" id="ProtNLM"/>
    </source>
</evidence>
<evidence type="ECO:0000313" key="4">
    <source>
        <dbReference type="Proteomes" id="UP000321534"/>
    </source>
</evidence>
<evidence type="ECO:0000313" key="3">
    <source>
        <dbReference type="EMBL" id="GEO28677.1"/>
    </source>
</evidence>
<feature type="compositionally biased region" description="Basic and acidic residues" evidence="1">
    <location>
        <begin position="114"/>
        <end position="125"/>
    </location>
</feature>
<dbReference type="Gene3D" id="3.10.350.10">
    <property type="entry name" value="LysM domain"/>
    <property type="match status" value="1"/>
</dbReference>
<keyword evidence="2" id="KW-1133">Transmembrane helix</keyword>
<feature type="compositionally biased region" description="Low complexity" evidence="1">
    <location>
        <begin position="163"/>
        <end position="179"/>
    </location>
</feature>
<comment type="caution">
    <text evidence="3">The sequence shown here is derived from an EMBL/GenBank/DDBJ whole genome shotgun (WGS) entry which is preliminary data.</text>
</comment>
<sequence>MLFATVVRHGPPPAARVRPDEVLLVVLGWVGLGLAAWLALGSLLGVAALLPGATGRAAAVLAQRITPVAVRKALALVLGASVGSLALPPALVSVAGSGPVTRGAGPAGLATDDPAPRDAGPRDPAPRAAVRGESPARDLVPGFTPSDVTPGFVPSLTPERAETTPAPAPATSRPAGPGYVPSPPPTVHDADRPRLLAPAPRPTAAAHELVTVHRGDSLWSVAARHLGPGASDSEVAREWPRWYAANRDVVGDDPDLLVPGQQLRPPSPASPGRSRLDHHPSAPAAGPDTGLDTGAPAPQGDQ</sequence>
<organism evidence="3 4">
    <name type="scientific">Terrabacter aerolatus</name>
    <dbReference type="NCBI Taxonomy" id="422442"/>
    <lineage>
        <taxon>Bacteria</taxon>
        <taxon>Bacillati</taxon>
        <taxon>Actinomycetota</taxon>
        <taxon>Actinomycetes</taxon>
        <taxon>Micrococcales</taxon>
        <taxon>Intrasporangiaceae</taxon>
        <taxon>Terrabacter</taxon>
    </lineage>
</organism>
<dbReference type="Proteomes" id="UP000321534">
    <property type="component" value="Unassembled WGS sequence"/>
</dbReference>
<feature type="region of interest" description="Disordered" evidence="1">
    <location>
        <begin position="250"/>
        <end position="302"/>
    </location>
</feature>
<protein>
    <recommendedName>
        <fullName evidence="5">LysM domain-containing protein</fullName>
    </recommendedName>
</protein>
<gene>
    <name evidence="3" type="ORF">TAE01_04870</name>
</gene>
<dbReference type="OrthoDB" id="3210682at2"/>
<feature type="transmembrane region" description="Helical" evidence="2">
    <location>
        <begin position="73"/>
        <end position="92"/>
    </location>
</feature>
<keyword evidence="4" id="KW-1185">Reference proteome</keyword>
<feature type="region of interest" description="Disordered" evidence="1">
    <location>
        <begin position="103"/>
        <end position="193"/>
    </location>
</feature>
<name>A0A512CWV5_9MICO</name>
<dbReference type="RefSeq" id="WP_147063067.1">
    <property type="nucleotide sequence ID" value="NZ_BAAARO010000021.1"/>
</dbReference>
<proteinExistence type="predicted"/>
<dbReference type="InterPro" id="IPR018392">
    <property type="entry name" value="LysM"/>
</dbReference>
<keyword evidence="2" id="KW-0472">Membrane</keyword>
<keyword evidence="2" id="KW-0812">Transmembrane</keyword>
<dbReference type="AlphaFoldDB" id="A0A512CWV5"/>
<dbReference type="CDD" id="cd00118">
    <property type="entry name" value="LysM"/>
    <property type="match status" value="1"/>
</dbReference>
<evidence type="ECO:0000256" key="2">
    <source>
        <dbReference type="SAM" id="Phobius"/>
    </source>
</evidence>